<gene>
    <name evidence="1" type="primary">casB</name>
    <name evidence="1" type="synonym">cse2</name>
    <name evidence="1" type="ORF">ACFOMG_11590</name>
</gene>
<evidence type="ECO:0000313" key="2">
    <source>
        <dbReference type="Proteomes" id="UP001595722"/>
    </source>
</evidence>
<keyword evidence="2" id="KW-1185">Reference proteome</keyword>
<reference evidence="2" key="1">
    <citation type="journal article" date="2019" name="Int. J. Syst. Evol. Microbiol.">
        <title>The Global Catalogue of Microorganisms (GCM) 10K type strain sequencing project: providing services to taxonomists for standard genome sequencing and annotation.</title>
        <authorList>
            <consortium name="The Broad Institute Genomics Platform"/>
            <consortium name="The Broad Institute Genome Sequencing Center for Infectious Disease"/>
            <person name="Wu L."/>
            <person name="Ma J."/>
        </authorList>
    </citation>
    <scope>NUCLEOTIDE SEQUENCE [LARGE SCALE GENOMIC DNA]</scope>
    <source>
        <strain evidence="2">KCTC 42424</strain>
    </source>
</reference>
<dbReference type="Proteomes" id="UP001595722">
    <property type="component" value="Unassembled WGS sequence"/>
</dbReference>
<dbReference type="NCBIfam" id="TIGR02548">
    <property type="entry name" value="casB_cse2"/>
    <property type="match status" value="1"/>
</dbReference>
<name>A0ABV7VTV4_9GAMM</name>
<dbReference type="RefSeq" id="WP_376866793.1">
    <property type="nucleotide sequence ID" value="NZ_JBHRYB010000013.1"/>
</dbReference>
<dbReference type="EMBL" id="JBHRYB010000013">
    <property type="protein sequence ID" value="MFC3680740.1"/>
    <property type="molecule type" value="Genomic_DNA"/>
</dbReference>
<evidence type="ECO:0000313" key="1">
    <source>
        <dbReference type="EMBL" id="MFC3680740.1"/>
    </source>
</evidence>
<proteinExistence type="predicted"/>
<accession>A0ABV7VTV4</accession>
<dbReference type="CDD" id="cd09731">
    <property type="entry name" value="Cse2_I-E"/>
    <property type="match status" value="1"/>
</dbReference>
<dbReference type="Pfam" id="PF09485">
    <property type="entry name" value="CRISPR_Cse2"/>
    <property type="match status" value="1"/>
</dbReference>
<sequence length="155" mass="18101">MSQQNPPDFMRLYQQYTELKPGPKAELRRLAEPDELAEVPAFYHLLNGHAGDRRMKRLIYCLPTVKKHVEGVSLGQALAKAEISEKRLFMVIRSEYPNDIVQLRRLLKMVDLNLDWPKLAEALYWWGQSNKQRMLEDYFFYQNSKSGKSTNPNAA</sequence>
<dbReference type="InterPro" id="IPR038287">
    <property type="entry name" value="Cse2_sf"/>
</dbReference>
<comment type="caution">
    <text evidence="1">The sequence shown here is derived from an EMBL/GenBank/DDBJ whole genome shotgun (WGS) entry which is preliminary data.</text>
</comment>
<protein>
    <submittedName>
        <fullName evidence="1">Type I-E CRISPR-associated protein Cse2/CasB</fullName>
    </submittedName>
</protein>
<dbReference type="InterPro" id="IPR013382">
    <property type="entry name" value="CRISPR-assoc_prot_Cse2"/>
</dbReference>
<organism evidence="1 2">
    <name type="scientific">Bacterioplanoides pacificum</name>
    <dbReference type="NCBI Taxonomy" id="1171596"/>
    <lineage>
        <taxon>Bacteria</taxon>
        <taxon>Pseudomonadati</taxon>
        <taxon>Pseudomonadota</taxon>
        <taxon>Gammaproteobacteria</taxon>
        <taxon>Oceanospirillales</taxon>
        <taxon>Oceanospirillaceae</taxon>
        <taxon>Bacterioplanoides</taxon>
    </lineage>
</organism>
<dbReference type="Gene3D" id="1.10.520.40">
    <property type="entry name" value="CRISPR-associated protein Cse2"/>
    <property type="match status" value="1"/>
</dbReference>